<dbReference type="AlphaFoldDB" id="A0A5J9TI54"/>
<dbReference type="Gramene" id="TVU10381">
    <property type="protein sequence ID" value="TVU10381"/>
    <property type="gene ID" value="EJB05_43906"/>
</dbReference>
<sequence length="62" mass="6712">MPFLSNPSSGNDAEIPLQCNKSALCLSSSNFPKRRLVLTPGDRNVHIGVYAHLGGMFLPVEN</sequence>
<protein>
    <submittedName>
        <fullName evidence="1">Uncharacterized protein</fullName>
    </submittedName>
</protein>
<organism evidence="1 2">
    <name type="scientific">Eragrostis curvula</name>
    <name type="common">weeping love grass</name>
    <dbReference type="NCBI Taxonomy" id="38414"/>
    <lineage>
        <taxon>Eukaryota</taxon>
        <taxon>Viridiplantae</taxon>
        <taxon>Streptophyta</taxon>
        <taxon>Embryophyta</taxon>
        <taxon>Tracheophyta</taxon>
        <taxon>Spermatophyta</taxon>
        <taxon>Magnoliopsida</taxon>
        <taxon>Liliopsida</taxon>
        <taxon>Poales</taxon>
        <taxon>Poaceae</taxon>
        <taxon>PACMAD clade</taxon>
        <taxon>Chloridoideae</taxon>
        <taxon>Eragrostideae</taxon>
        <taxon>Eragrostidinae</taxon>
        <taxon>Eragrostis</taxon>
    </lineage>
</organism>
<dbReference type="EMBL" id="RWGY01000039">
    <property type="protein sequence ID" value="TVU10381.1"/>
    <property type="molecule type" value="Genomic_DNA"/>
</dbReference>
<proteinExistence type="predicted"/>
<accession>A0A5J9TI54</accession>
<name>A0A5J9TI54_9POAL</name>
<comment type="caution">
    <text evidence="1">The sequence shown here is derived from an EMBL/GenBank/DDBJ whole genome shotgun (WGS) entry which is preliminary data.</text>
</comment>
<evidence type="ECO:0000313" key="1">
    <source>
        <dbReference type="EMBL" id="TVU10381.1"/>
    </source>
</evidence>
<keyword evidence="2" id="KW-1185">Reference proteome</keyword>
<feature type="non-terminal residue" evidence="1">
    <location>
        <position position="1"/>
    </location>
</feature>
<evidence type="ECO:0000313" key="2">
    <source>
        <dbReference type="Proteomes" id="UP000324897"/>
    </source>
</evidence>
<reference evidence="1 2" key="1">
    <citation type="journal article" date="2019" name="Sci. Rep.">
        <title>A high-quality genome of Eragrostis curvula grass provides insights into Poaceae evolution and supports new strategies to enhance forage quality.</title>
        <authorList>
            <person name="Carballo J."/>
            <person name="Santos B.A.C.M."/>
            <person name="Zappacosta D."/>
            <person name="Garbus I."/>
            <person name="Selva J.P."/>
            <person name="Gallo C.A."/>
            <person name="Diaz A."/>
            <person name="Albertini E."/>
            <person name="Caccamo M."/>
            <person name="Echenique V."/>
        </authorList>
    </citation>
    <scope>NUCLEOTIDE SEQUENCE [LARGE SCALE GENOMIC DNA]</scope>
    <source>
        <strain evidence="2">cv. Victoria</strain>
        <tissue evidence="1">Leaf</tissue>
    </source>
</reference>
<dbReference type="Proteomes" id="UP000324897">
    <property type="component" value="Chromosome 3"/>
</dbReference>
<gene>
    <name evidence="1" type="ORF">EJB05_43906</name>
</gene>